<comment type="caution">
    <text evidence="4">The sequence shown here is derived from an EMBL/GenBank/DDBJ whole genome shotgun (WGS) entry which is preliminary data.</text>
</comment>
<reference evidence="3" key="4">
    <citation type="submission" date="2023-12" db="EMBL/GenBank/DDBJ databases">
        <authorList>
            <person name="Sun Q."/>
            <person name="Inoue M."/>
        </authorList>
    </citation>
    <scope>NUCLEOTIDE SEQUENCE</scope>
    <source>
        <strain evidence="3">JCM 10667</strain>
    </source>
</reference>
<gene>
    <name evidence="4" type="ORF">F4557_007129</name>
    <name evidence="3" type="ORF">GCM10009546_41010</name>
</gene>
<keyword evidence="2" id="KW-1133">Transmembrane helix</keyword>
<reference evidence="6" key="2">
    <citation type="journal article" date="2019" name="Int. J. Syst. Evol. Microbiol.">
        <title>The Global Catalogue of Microorganisms (GCM) 10K type strain sequencing project: providing services to taxonomists for standard genome sequencing and annotation.</title>
        <authorList>
            <consortium name="The Broad Institute Genomics Platform"/>
            <consortium name="The Broad Institute Genome Sequencing Center for Infectious Disease"/>
            <person name="Wu L."/>
            <person name="Ma J."/>
        </authorList>
    </citation>
    <scope>NUCLEOTIDE SEQUENCE [LARGE SCALE GENOMIC DNA]</scope>
    <source>
        <strain evidence="6">JCM 10667</strain>
    </source>
</reference>
<dbReference type="Proteomes" id="UP001501427">
    <property type="component" value="Unassembled WGS sequence"/>
</dbReference>
<feature type="region of interest" description="Disordered" evidence="1">
    <location>
        <begin position="1"/>
        <end position="33"/>
    </location>
</feature>
<reference evidence="3" key="1">
    <citation type="journal article" date="2014" name="Int. J. Syst. Evol. Microbiol.">
        <title>Complete genome of a new Firmicutes species belonging to the dominant human colonic microbiota ('Ruminococcus bicirculans') reveals two chromosomes and a selective capacity to utilize plant glucans.</title>
        <authorList>
            <consortium name="NISC Comparative Sequencing Program"/>
            <person name="Wegmann U."/>
            <person name="Louis P."/>
            <person name="Goesmann A."/>
            <person name="Henrissat B."/>
            <person name="Duncan S.H."/>
            <person name="Flint H.J."/>
        </authorList>
    </citation>
    <scope>NUCLEOTIDE SEQUENCE</scope>
    <source>
        <strain evidence="3">JCM 10667</strain>
    </source>
</reference>
<dbReference type="AlphaFoldDB" id="A0A7W7IKS0"/>
<keyword evidence="6" id="KW-1185">Reference proteome</keyword>
<organism evidence="4 5">
    <name type="scientific">Actinomadura livida</name>
    <dbReference type="NCBI Taxonomy" id="79909"/>
    <lineage>
        <taxon>Bacteria</taxon>
        <taxon>Bacillati</taxon>
        <taxon>Actinomycetota</taxon>
        <taxon>Actinomycetes</taxon>
        <taxon>Streptosporangiales</taxon>
        <taxon>Thermomonosporaceae</taxon>
        <taxon>Actinomadura</taxon>
    </lineage>
</organism>
<evidence type="ECO:0000313" key="3">
    <source>
        <dbReference type="EMBL" id="GAA0574112.1"/>
    </source>
</evidence>
<proteinExistence type="predicted"/>
<feature type="compositionally biased region" description="Basic and acidic residues" evidence="1">
    <location>
        <begin position="14"/>
        <end position="24"/>
    </location>
</feature>
<evidence type="ECO:0000256" key="1">
    <source>
        <dbReference type="SAM" id="MobiDB-lite"/>
    </source>
</evidence>
<dbReference type="Proteomes" id="UP000549343">
    <property type="component" value="Unassembled WGS sequence"/>
</dbReference>
<reference evidence="4 5" key="3">
    <citation type="submission" date="2020-08" db="EMBL/GenBank/DDBJ databases">
        <title>Sequencing the genomes of 1000 actinobacteria strains.</title>
        <authorList>
            <person name="Klenk H.-P."/>
        </authorList>
    </citation>
    <scope>NUCLEOTIDE SEQUENCE [LARGE SCALE GENOMIC DNA]</scope>
    <source>
        <strain evidence="4 5">DSM 44772</strain>
    </source>
</reference>
<evidence type="ECO:0000313" key="6">
    <source>
        <dbReference type="Proteomes" id="UP001501427"/>
    </source>
</evidence>
<evidence type="ECO:0000313" key="5">
    <source>
        <dbReference type="Proteomes" id="UP000549343"/>
    </source>
</evidence>
<dbReference type="EMBL" id="JACHMV010000001">
    <property type="protein sequence ID" value="MBB4778711.1"/>
    <property type="molecule type" value="Genomic_DNA"/>
</dbReference>
<keyword evidence="2" id="KW-0472">Membrane</keyword>
<accession>A0A7W7IKS0</accession>
<dbReference type="RefSeq" id="WP_184889894.1">
    <property type="nucleotide sequence ID" value="NZ_BAAAHD010000034.1"/>
</dbReference>
<dbReference type="EMBL" id="BAAAHD010000034">
    <property type="protein sequence ID" value="GAA0574112.1"/>
    <property type="molecule type" value="Genomic_DNA"/>
</dbReference>
<name>A0A7W7IKS0_9ACTN</name>
<keyword evidence="2" id="KW-0812">Transmembrane</keyword>
<evidence type="ECO:0000256" key="2">
    <source>
        <dbReference type="SAM" id="Phobius"/>
    </source>
</evidence>
<sequence length="64" mass="7082">MALKRPSFLPSLEQLERQAQERSSHRSRPGSMFDHPTAKAVFIAVLVVTVLAHLIGGIVFLVLD</sequence>
<protein>
    <submittedName>
        <fullName evidence="4">Uncharacterized protein</fullName>
    </submittedName>
</protein>
<feature type="transmembrane region" description="Helical" evidence="2">
    <location>
        <begin position="40"/>
        <end position="63"/>
    </location>
</feature>
<evidence type="ECO:0000313" key="4">
    <source>
        <dbReference type="EMBL" id="MBB4778711.1"/>
    </source>
</evidence>